<dbReference type="CDD" id="cd13588">
    <property type="entry name" value="PBP2_polyamine_1"/>
    <property type="match status" value="1"/>
</dbReference>
<evidence type="ECO:0000313" key="6">
    <source>
        <dbReference type="EMBL" id="MBB5753240.1"/>
    </source>
</evidence>
<keyword evidence="7" id="KW-1185">Reference proteome</keyword>
<proteinExistence type="predicted"/>
<dbReference type="Pfam" id="PF13416">
    <property type="entry name" value="SBP_bac_8"/>
    <property type="match status" value="1"/>
</dbReference>
<dbReference type="InterPro" id="IPR001188">
    <property type="entry name" value="Sperm_putr-bd"/>
</dbReference>
<feature type="signal peptide" evidence="5">
    <location>
        <begin position="1"/>
        <end position="26"/>
    </location>
</feature>
<dbReference type="GO" id="GO:0015846">
    <property type="term" value="P:polyamine transport"/>
    <property type="evidence" value="ECO:0007669"/>
    <property type="project" value="InterPro"/>
</dbReference>
<gene>
    <name evidence="6" type="ORF">GGQ63_002306</name>
</gene>
<dbReference type="GO" id="GO:0042597">
    <property type="term" value="C:periplasmic space"/>
    <property type="evidence" value="ECO:0007669"/>
    <property type="project" value="UniProtKB-SubCell"/>
</dbReference>
<keyword evidence="4" id="KW-0574">Periplasm</keyword>
<evidence type="ECO:0000313" key="7">
    <source>
        <dbReference type="Proteomes" id="UP000523821"/>
    </source>
</evidence>
<feature type="chain" id="PRO_5030595131" evidence="5">
    <location>
        <begin position="27"/>
        <end position="387"/>
    </location>
</feature>
<dbReference type="PRINTS" id="PR00909">
    <property type="entry name" value="SPERMDNBNDNG"/>
</dbReference>
<dbReference type="EMBL" id="JACHOO010000004">
    <property type="protein sequence ID" value="MBB5753240.1"/>
    <property type="molecule type" value="Genomic_DNA"/>
</dbReference>
<keyword evidence="2" id="KW-0813">Transport</keyword>
<dbReference type="Gene3D" id="3.40.190.10">
    <property type="entry name" value="Periplasmic binding protein-like II"/>
    <property type="match status" value="2"/>
</dbReference>
<comment type="caution">
    <text evidence="6">The sequence shown here is derived from an EMBL/GenBank/DDBJ whole genome shotgun (WGS) entry which is preliminary data.</text>
</comment>
<protein>
    <submittedName>
        <fullName evidence="6">Putative spermidine/putrescine transport system substrate-binding protein</fullName>
    </submittedName>
</protein>
<evidence type="ECO:0000256" key="2">
    <source>
        <dbReference type="ARBA" id="ARBA00022448"/>
    </source>
</evidence>
<evidence type="ECO:0000256" key="4">
    <source>
        <dbReference type="ARBA" id="ARBA00022764"/>
    </source>
</evidence>
<dbReference type="InterPro" id="IPR006059">
    <property type="entry name" value="SBP"/>
</dbReference>
<dbReference type="Proteomes" id="UP000523821">
    <property type="component" value="Unassembled WGS sequence"/>
</dbReference>
<dbReference type="GO" id="GO:0019808">
    <property type="term" value="F:polyamine binding"/>
    <property type="evidence" value="ECO:0007669"/>
    <property type="project" value="InterPro"/>
</dbReference>
<dbReference type="PANTHER" id="PTHR30222:SF18">
    <property type="entry name" value="BIFUNCTIONAL POLYHYDROXYBUTYRATE SYNTHASE _ ABC TRANSPORTER PERIPLASMIC BINDING PROTEIN-RELATED"/>
    <property type="match status" value="1"/>
</dbReference>
<reference evidence="6 7" key="1">
    <citation type="submission" date="2020-08" db="EMBL/GenBank/DDBJ databases">
        <title>Genomic Encyclopedia of Type Strains, Phase IV (KMG-IV): sequencing the most valuable type-strain genomes for metagenomic binning, comparative biology and taxonomic classification.</title>
        <authorList>
            <person name="Goeker M."/>
        </authorList>
    </citation>
    <scope>NUCLEOTIDE SEQUENCE [LARGE SCALE GENOMIC DNA]</scope>
    <source>
        <strain evidence="6 7">DSM 16268</strain>
    </source>
</reference>
<dbReference type="PANTHER" id="PTHR30222">
    <property type="entry name" value="SPERMIDINE/PUTRESCINE-BINDING PERIPLASMIC PROTEIN"/>
    <property type="match status" value="1"/>
</dbReference>
<dbReference type="RefSeq" id="WP_183855863.1">
    <property type="nucleotide sequence ID" value="NZ_JACHOO010000004.1"/>
</dbReference>
<evidence type="ECO:0000256" key="1">
    <source>
        <dbReference type="ARBA" id="ARBA00004418"/>
    </source>
</evidence>
<evidence type="ECO:0000256" key="5">
    <source>
        <dbReference type="SAM" id="SignalP"/>
    </source>
</evidence>
<comment type="subcellular location">
    <subcellularLocation>
        <location evidence="1">Periplasm</location>
    </subcellularLocation>
</comment>
<dbReference type="AlphaFoldDB" id="A0A7W9FM75"/>
<keyword evidence="3 5" id="KW-0732">Signal</keyword>
<name>A0A7W9FM75_9HYPH</name>
<evidence type="ECO:0000256" key="3">
    <source>
        <dbReference type="ARBA" id="ARBA00022729"/>
    </source>
</evidence>
<dbReference type="SUPFAM" id="SSF53850">
    <property type="entry name" value="Periplasmic binding protein-like II"/>
    <property type="match status" value="1"/>
</dbReference>
<organism evidence="6 7">
    <name type="scientific">Prosthecomicrobium pneumaticum</name>
    <dbReference type="NCBI Taxonomy" id="81895"/>
    <lineage>
        <taxon>Bacteria</taxon>
        <taxon>Pseudomonadati</taxon>
        <taxon>Pseudomonadota</taxon>
        <taxon>Alphaproteobacteria</taxon>
        <taxon>Hyphomicrobiales</taxon>
        <taxon>Kaistiaceae</taxon>
        <taxon>Prosthecomicrobium</taxon>
    </lineage>
</organism>
<sequence length="387" mass="42277">MLRIARFAAGCTAAALAVTQPLAAFAQVTAIGPGEGQVDIVAWAGYIERGDTDKAYDWVTAFEEKTGCKVNVKTAGTSDEMVALMNEGGFDLVTASGDASLRLIAGKTVQPINTDLIPSWSKVDDRLKSAPWHTVDGVHYGVPYQWGSNVLMYNTTVFKEAPKSWSVVFEEQDLPDGKSNKGRVQAFDGPIYIADAALYLMKKEPDLGIKDPYELTEDQYKAALELLRGQRQIVSRYWHDAMVQIDDFTNEGFVASSSWPFQVNLLVANKQPIASTVPEEGATGWADTTMMHANAAHPNCAYQWLEHSIDAKVQGDLAAWFGSVPANLEACKGNALLGDSGCDTNGLGNFDRIHFWRTPVSKCATQEAGCVPYYRWVTDYIAILGGR</sequence>
<accession>A0A7W9FM75</accession>